<evidence type="ECO:0000256" key="4">
    <source>
        <dbReference type="ARBA" id="ARBA00008319"/>
    </source>
</evidence>
<dbReference type="GO" id="GO:0003862">
    <property type="term" value="F:3-isopropylmalate dehydrogenase activity"/>
    <property type="evidence" value="ECO:0007669"/>
    <property type="project" value="UniProtKB-EC"/>
</dbReference>
<dbReference type="EC" id="1.1.1.85" evidence="13"/>
<dbReference type="EMBL" id="CP036501">
    <property type="protein sequence ID" value="UZP74743.1"/>
    <property type="molecule type" value="Genomic_DNA"/>
</dbReference>
<comment type="pathway">
    <text evidence="3 13 14">Amino-acid biosynthesis; L-leucine biosynthesis; L-leucine from 3-methyl-2-oxobutanoate: step 3/4.</text>
</comment>
<dbReference type="HAMAP" id="MF_01033">
    <property type="entry name" value="LeuB_type1"/>
    <property type="match status" value="1"/>
</dbReference>
<dbReference type="SUPFAM" id="SSF53659">
    <property type="entry name" value="Isocitrate/Isopropylmalate dehydrogenase-like"/>
    <property type="match status" value="1"/>
</dbReference>
<feature type="binding site" evidence="13">
    <location>
        <position position="225"/>
    </location>
    <ligand>
        <name>substrate</name>
    </ligand>
</feature>
<comment type="subunit">
    <text evidence="5 13 14">Homodimer.</text>
</comment>
<keyword evidence="9 13" id="KW-0460">Magnesium</keyword>
<keyword evidence="10 13" id="KW-0560">Oxidoreductase</keyword>
<comment type="cofactor">
    <cofactor evidence="2">
        <name>Mn(2+)</name>
        <dbReference type="ChEBI" id="CHEBI:29035"/>
    </cofactor>
</comment>
<feature type="binding site" evidence="13">
    <location>
        <position position="225"/>
    </location>
    <ligand>
        <name>Mg(2+)</name>
        <dbReference type="ChEBI" id="CHEBI:18420"/>
    </ligand>
</feature>
<keyword evidence="6 13" id="KW-0432">Leucine biosynthesis</keyword>
<evidence type="ECO:0000256" key="13">
    <source>
        <dbReference type="HAMAP-Rule" id="MF_01033"/>
    </source>
</evidence>
<dbReference type="RefSeq" id="WP_279241203.1">
    <property type="nucleotide sequence ID" value="NZ_CP036501.1"/>
</dbReference>
<feature type="site" description="Important for catalysis" evidence="13">
    <location>
        <position position="142"/>
    </location>
</feature>
<feature type="site" description="Important for catalysis" evidence="13">
    <location>
        <position position="193"/>
    </location>
</feature>
<feature type="binding site" evidence="13">
    <location>
        <position position="253"/>
    </location>
    <ligand>
        <name>Mg(2+)</name>
        <dbReference type="ChEBI" id="CHEBI:18420"/>
    </ligand>
</feature>
<dbReference type="NCBIfam" id="TIGR00169">
    <property type="entry name" value="leuB"/>
    <property type="match status" value="1"/>
</dbReference>
<dbReference type="SMART" id="SM01329">
    <property type="entry name" value="Iso_dh"/>
    <property type="match status" value="1"/>
</dbReference>
<proteinExistence type="inferred from homology"/>
<name>A0ABY6Q8L5_9GAMM</name>
<evidence type="ECO:0000313" key="17">
    <source>
        <dbReference type="Proteomes" id="UP001317963"/>
    </source>
</evidence>
<feature type="binding site" evidence="13">
    <location>
        <position position="249"/>
    </location>
    <ligand>
        <name>Mg(2+)</name>
        <dbReference type="ChEBI" id="CHEBI:18420"/>
    </ligand>
</feature>
<dbReference type="InterPro" id="IPR019818">
    <property type="entry name" value="IsoCit/isopropylmalate_DH_CS"/>
</dbReference>
<feature type="binding site" evidence="13">
    <location>
        <begin position="77"/>
        <end position="90"/>
    </location>
    <ligand>
        <name>NAD(+)</name>
        <dbReference type="ChEBI" id="CHEBI:57540"/>
    </ligand>
</feature>
<comment type="subcellular location">
    <subcellularLocation>
        <location evidence="13">Cytoplasm</location>
    </subcellularLocation>
</comment>
<evidence type="ECO:0000256" key="12">
    <source>
        <dbReference type="ARBA" id="ARBA00023304"/>
    </source>
</evidence>
<evidence type="ECO:0000256" key="3">
    <source>
        <dbReference type="ARBA" id="ARBA00004762"/>
    </source>
</evidence>
<keyword evidence="13" id="KW-0464">Manganese</keyword>
<evidence type="ECO:0000256" key="9">
    <source>
        <dbReference type="ARBA" id="ARBA00022842"/>
    </source>
</evidence>
<dbReference type="PROSITE" id="PS00470">
    <property type="entry name" value="IDH_IMDH"/>
    <property type="match status" value="1"/>
</dbReference>
<evidence type="ECO:0000256" key="1">
    <source>
        <dbReference type="ARBA" id="ARBA00000624"/>
    </source>
</evidence>
<dbReference type="Gene3D" id="3.40.718.10">
    <property type="entry name" value="Isopropylmalate Dehydrogenase"/>
    <property type="match status" value="1"/>
</dbReference>
<keyword evidence="13" id="KW-0963">Cytoplasm</keyword>
<evidence type="ECO:0000256" key="14">
    <source>
        <dbReference type="RuleBase" id="RU004445"/>
    </source>
</evidence>
<organism evidence="16 17">
    <name type="scientific">Candidatus Paraluminiphilus aquimaris</name>
    <dbReference type="NCBI Taxonomy" id="2518994"/>
    <lineage>
        <taxon>Bacteria</taxon>
        <taxon>Pseudomonadati</taxon>
        <taxon>Pseudomonadota</taxon>
        <taxon>Gammaproteobacteria</taxon>
        <taxon>Cellvibrionales</taxon>
        <taxon>Halieaceae</taxon>
        <taxon>Candidatus Paraluminiphilus</taxon>
    </lineage>
</organism>
<dbReference type="PANTHER" id="PTHR42979">
    <property type="entry name" value="3-ISOPROPYLMALATE DEHYDROGENASE"/>
    <property type="match status" value="1"/>
</dbReference>
<evidence type="ECO:0000256" key="8">
    <source>
        <dbReference type="ARBA" id="ARBA00022723"/>
    </source>
</evidence>
<comment type="similarity">
    <text evidence="4 13">Belongs to the isocitrate and isopropylmalate dehydrogenases family. LeuB type 1 subfamily.</text>
</comment>
<keyword evidence="17" id="KW-1185">Reference proteome</keyword>
<keyword evidence="8 13" id="KW-0479">Metal-binding</keyword>
<comment type="caution">
    <text evidence="13">Lacks conserved residue(s) required for the propagation of feature annotation.</text>
</comment>
<keyword evidence="7 13" id="KW-0028">Amino-acid biosynthesis</keyword>
<evidence type="ECO:0000256" key="6">
    <source>
        <dbReference type="ARBA" id="ARBA00022430"/>
    </source>
</evidence>
<evidence type="ECO:0000256" key="11">
    <source>
        <dbReference type="ARBA" id="ARBA00023027"/>
    </source>
</evidence>
<reference evidence="16 17" key="1">
    <citation type="submission" date="2019-02" db="EMBL/GenBank/DDBJ databases">
        <title>Halieaceae_genomes.</title>
        <authorList>
            <person name="Li S.-H."/>
        </authorList>
    </citation>
    <scope>NUCLEOTIDE SEQUENCE [LARGE SCALE GENOMIC DNA]</scope>
    <source>
        <strain evidence="16 17">JH123</strain>
    </source>
</reference>
<evidence type="ECO:0000259" key="15">
    <source>
        <dbReference type="SMART" id="SM01329"/>
    </source>
</evidence>
<dbReference type="PANTHER" id="PTHR42979:SF1">
    <property type="entry name" value="3-ISOPROPYLMALATE DEHYDROGENASE"/>
    <property type="match status" value="1"/>
</dbReference>
<feature type="binding site" evidence="13">
    <location>
        <position position="107"/>
    </location>
    <ligand>
        <name>substrate</name>
    </ligand>
</feature>
<dbReference type="InterPro" id="IPR024084">
    <property type="entry name" value="IsoPropMal-DH-like_dom"/>
</dbReference>
<dbReference type="Pfam" id="PF00180">
    <property type="entry name" value="Iso_dh"/>
    <property type="match status" value="1"/>
</dbReference>
<evidence type="ECO:0000256" key="2">
    <source>
        <dbReference type="ARBA" id="ARBA00001936"/>
    </source>
</evidence>
<evidence type="ECO:0000313" key="16">
    <source>
        <dbReference type="EMBL" id="UZP74743.1"/>
    </source>
</evidence>
<feature type="binding site" evidence="13">
    <location>
        <position position="97"/>
    </location>
    <ligand>
        <name>substrate</name>
    </ligand>
</feature>
<sequence length="361" mass="38859">MKRHHVLLLPGDGIGPEVVNEARRVMEAVATLHSFGLDFSVADLGGVAIDRCGDPYPEATRELARAADAILLGAVGGPTWDDLPAPDRPERGLLAIRADLDLFCNLRPALLYPQLADASSLKPELVAGLDLLIVRELTGGIYFGEPRGIETDDVGLRRGFNTDVYNEDEIRRIAHLAFQFARKRGGRLCSVDKANVLEVTMLWREIVSELADQYPDVQLSHMYVDNAAMQLVREPKQFDVVLTGNLFGDILSDTAAMLTGSIGMLPSASLNSESRGLYEPVHGSAPDIAGQGKSNPLATILSAAMLLRYSLDEDAAAQAIEGAVERVLDSGLRTGDIAAPDESVCTTSEMGDAVVRELRAV</sequence>
<evidence type="ECO:0000256" key="5">
    <source>
        <dbReference type="ARBA" id="ARBA00011738"/>
    </source>
</evidence>
<evidence type="ECO:0000256" key="7">
    <source>
        <dbReference type="ARBA" id="ARBA00022605"/>
    </source>
</evidence>
<evidence type="ECO:0000256" key="10">
    <source>
        <dbReference type="ARBA" id="ARBA00023002"/>
    </source>
</evidence>
<dbReference type="InterPro" id="IPR004429">
    <property type="entry name" value="Isopropylmalate_DH"/>
</dbReference>
<gene>
    <name evidence="13 16" type="primary">leuB</name>
    <name evidence="16" type="ORF">E0F26_08325</name>
</gene>
<comment type="catalytic activity">
    <reaction evidence="1 13 14">
        <text>(2R,3S)-3-isopropylmalate + NAD(+) = 4-methyl-2-oxopentanoate + CO2 + NADH</text>
        <dbReference type="Rhea" id="RHEA:32271"/>
        <dbReference type="ChEBI" id="CHEBI:16526"/>
        <dbReference type="ChEBI" id="CHEBI:17865"/>
        <dbReference type="ChEBI" id="CHEBI:35121"/>
        <dbReference type="ChEBI" id="CHEBI:57540"/>
        <dbReference type="ChEBI" id="CHEBI:57945"/>
        <dbReference type="EC" id="1.1.1.85"/>
    </reaction>
</comment>
<keyword evidence="12 13" id="KW-0100">Branched-chain amino acid biosynthesis</keyword>
<dbReference type="Proteomes" id="UP001317963">
    <property type="component" value="Chromosome"/>
</dbReference>
<feature type="domain" description="Isopropylmalate dehydrogenase-like" evidence="15">
    <location>
        <begin position="5"/>
        <end position="354"/>
    </location>
</feature>
<keyword evidence="11 13" id="KW-0520">NAD</keyword>
<comment type="function">
    <text evidence="13 14">Catalyzes the oxidation of 3-carboxy-2-hydroxy-4-methylpentanoate (3-isopropylmalate) to 3-carboxy-4-methyl-2-oxopentanoate. The product decarboxylates to 4-methyl-2 oxopentanoate.</text>
</comment>
<accession>A0ABY6Q8L5</accession>
<feature type="binding site" evidence="13">
    <location>
        <position position="135"/>
    </location>
    <ligand>
        <name>substrate</name>
    </ligand>
</feature>
<protein>
    <recommendedName>
        <fullName evidence="13">3-isopropylmalate dehydrogenase</fullName>
        <ecNumber evidence="13">1.1.1.85</ecNumber>
    </recommendedName>
    <alternativeName>
        <fullName evidence="13">3-IPM-DH</fullName>
    </alternativeName>
    <alternativeName>
        <fullName evidence="13">Beta-IPM dehydrogenase</fullName>
        <shortName evidence="13">IMDH</shortName>
    </alternativeName>
</protein>
<comment type="cofactor">
    <cofactor evidence="13 14">
        <name>Mg(2+)</name>
        <dbReference type="ChEBI" id="CHEBI:18420"/>
    </cofactor>
    <cofactor evidence="13 14">
        <name>Mn(2+)</name>
        <dbReference type="ChEBI" id="CHEBI:29035"/>
    </cofactor>
    <text evidence="13 14">Binds 1 Mg(2+) or Mn(2+) ion per subunit.</text>
</comment>